<dbReference type="GO" id="GO:0001726">
    <property type="term" value="C:ruffle"/>
    <property type="evidence" value="ECO:0007669"/>
    <property type="project" value="TreeGrafter"/>
</dbReference>
<feature type="region of interest" description="Disordered" evidence="2">
    <location>
        <begin position="578"/>
        <end position="685"/>
    </location>
</feature>
<dbReference type="Pfam" id="PF22669">
    <property type="entry name" value="Exo_endo_phos2"/>
    <property type="match status" value="2"/>
</dbReference>
<organism evidence="4 5">
    <name type="scientific">Astatotilapia calliptera</name>
    <name type="common">Eastern happy</name>
    <name type="synonym">Chromis callipterus</name>
    <dbReference type="NCBI Taxonomy" id="8154"/>
    <lineage>
        <taxon>Eukaryota</taxon>
        <taxon>Metazoa</taxon>
        <taxon>Chordata</taxon>
        <taxon>Craniata</taxon>
        <taxon>Vertebrata</taxon>
        <taxon>Euteleostomi</taxon>
        <taxon>Actinopterygii</taxon>
        <taxon>Neopterygii</taxon>
        <taxon>Teleostei</taxon>
        <taxon>Neoteleostei</taxon>
        <taxon>Acanthomorphata</taxon>
        <taxon>Ovalentaria</taxon>
        <taxon>Cichlomorphae</taxon>
        <taxon>Cichliformes</taxon>
        <taxon>Cichlidae</taxon>
        <taxon>African cichlids</taxon>
        <taxon>Pseudocrenilabrinae</taxon>
        <taxon>Haplochromini</taxon>
        <taxon>Astatotilapia</taxon>
    </lineage>
</organism>
<feature type="compositionally biased region" description="Low complexity" evidence="2">
    <location>
        <begin position="579"/>
        <end position="592"/>
    </location>
</feature>
<feature type="compositionally biased region" description="Basic residues" evidence="2">
    <location>
        <begin position="604"/>
        <end position="627"/>
    </location>
</feature>
<dbReference type="SUPFAM" id="SSF56219">
    <property type="entry name" value="DNase I-like"/>
    <property type="match status" value="1"/>
</dbReference>
<feature type="compositionally biased region" description="Basic and acidic residues" evidence="2">
    <location>
        <begin position="675"/>
        <end position="685"/>
    </location>
</feature>
<feature type="domain" description="Inositol polyphosphate-related phosphatase" evidence="3">
    <location>
        <begin position="167"/>
        <end position="471"/>
    </location>
</feature>
<dbReference type="Ensembl" id="ENSACLT00000058741.1">
    <property type="protein sequence ID" value="ENSACLP00000053401.1"/>
    <property type="gene ID" value="ENSACLG00000024547.2"/>
</dbReference>
<reference evidence="4" key="3">
    <citation type="submission" date="2025-08" db="UniProtKB">
        <authorList>
            <consortium name="Ensembl"/>
        </authorList>
    </citation>
    <scope>IDENTIFICATION</scope>
</reference>
<dbReference type="InterPro" id="IPR000300">
    <property type="entry name" value="IPPc"/>
</dbReference>
<dbReference type="PANTHER" id="PTHR11200:SF127">
    <property type="entry name" value="PHOSPHATIDYLINOSITOL 4,5-BISPHOSPHATE 5-PHOSPHATASE A"/>
    <property type="match status" value="1"/>
</dbReference>
<dbReference type="GeneTree" id="ENSGT00940000156855"/>
<dbReference type="InterPro" id="IPR036691">
    <property type="entry name" value="Endo/exonu/phosph_ase_sf"/>
</dbReference>
<reference evidence="4 5" key="1">
    <citation type="submission" date="2018-05" db="EMBL/GenBank/DDBJ databases">
        <authorList>
            <person name="Datahose"/>
        </authorList>
    </citation>
    <scope>NUCLEOTIDE SEQUENCE</scope>
</reference>
<dbReference type="GO" id="GO:0046856">
    <property type="term" value="P:phosphatidylinositol dephosphorylation"/>
    <property type="evidence" value="ECO:0007669"/>
    <property type="project" value="InterPro"/>
</dbReference>
<dbReference type="PANTHER" id="PTHR11200">
    <property type="entry name" value="INOSITOL 5-PHOSPHATASE"/>
    <property type="match status" value="1"/>
</dbReference>
<protein>
    <recommendedName>
        <fullName evidence="3">Inositol polyphosphate-related phosphatase domain-containing protein</fullName>
    </recommendedName>
</protein>
<dbReference type="AlphaFoldDB" id="A0AAX7THN1"/>
<evidence type="ECO:0000256" key="1">
    <source>
        <dbReference type="ARBA" id="ARBA00005910"/>
    </source>
</evidence>
<evidence type="ECO:0000256" key="2">
    <source>
        <dbReference type="SAM" id="MobiDB-lite"/>
    </source>
</evidence>
<keyword evidence="5" id="KW-1185">Reference proteome</keyword>
<dbReference type="GO" id="GO:0005886">
    <property type="term" value="C:plasma membrane"/>
    <property type="evidence" value="ECO:0007669"/>
    <property type="project" value="TreeGrafter"/>
</dbReference>
<comment type="similarity">
    <text evidence="1">Belongs to the inositol 1,4,5-trisphosphate 5-phosphatase type II family.</text>
</comment>
<dbReference type="Gene3D" id="3.60.10.10">
    <property type="entry name" value="Endonuclease/exonuclease/phosphatase"/>
    <property type="match status" value="2"/>
</dbReference>
<evidence type="ECO:0000313" key="4">
    <source>
        <dbReference type="Ensembl" id="ENSACLP00000053401.1"/>
    </source>
</evidence>
<evidence type="ECO:0000313" key="5">
    <source>
        <dbReference type="Proteomes" id="UP000265100"/>
    </source>
</evidence>
<accession>A0AAX7THN1</accession>
<dbReference type="GO" id="GO:0034485">
    <property type="term" value="F:phosphatidylinositol-3,4,5-trisphosphate 5-phosphatase activity"/>
    <property type="evidence" value="ECO:0007669"/>
    <property type="project" value="TreeGrafter"/>
</dbReference>
<dbReference type="SMART" id="SM00128">
    <property type="entry name" value="IPPc"/>
    <property type="match status" value="1"/>
</dbReference>
<dbReference type="FunFam" id="2.60.40.2840:FF:000003">
    <property type="entry name" value="Phosphatidylinositol 4,5-bisphosphate 5-phosphatase A"/>
    <property type="match status" value="1"/>
</dbReference>
<feature type="compositionally biased region" description="Polar residues" evidence="2">
    <location>
        <begin position="1"/>
        <end position="17"/>
    </location>
</feature>
<dbReference type="GO" id="GO:0004439">
    <property type="term" value="F:phosphatidylinositol-4,5-bisphosphate 5-phosphatase activity"/>
    <property type="evidence" value="ECO:0007669"/>
    <property type="project" value="TreeGrafter"/>
</dbReference>
<dbReference type="Gene3D" id="2.60.40.2840">
    <property type="match status" value="1"/>
</dbReference>
<feature type="compositionally biased region" description="Low complexity" evidence="2">
    <location>
        <begin position="18"/>
        <end position="49"/>
    </location>
</feature>
<reference evidence="4" key="4">
    <citation type="submission" date="2025-09" db="UniProtKB">
        <authorList>
            <consortium name="Ensembl"/>
        </authorList>
    </citation>
    <scope>IDENTIFICATION</scope>
</reference>
<dbReference type="InterPro" id="IPR046985">
    <property type="entry name" value="IP5"/>
</dbReference>
<reference evidence="5" key="2">
    <citation type="submission" date="2023-03" db="EMBL/GenBank/DDBJ databases">
        <authorList>
            <consortium name="Wellcome Sanger Institute Data Sharing"/>
        </authorList>
    </citation>
    <scope>NUCLEOTIDE SEQUENCE [LARGE SCALE GENOMIC DNA]</scope>
</reference>
<sequence>MDQDNPTQLQTSEGNPNSEAAAVTATSATPSDTSALATDSSTGQHAVPARPRRPQRTARVEGSVDISELKAEPKAESTALPNQEECDPDGNVASHSKPSHPSAVKLSEEYTGPGIKAGPKGPGHHPVRAASVPHPSASRHVPHHLNPHAQRALSVAGTADTQAQTVEDFRLHIVTWNVGSATPPDDITSLLGLNVGDGNTDMYIIGLQEVNSMINKRLKDALFTDQWSEVCMERLSPFGYVLVTSQRMQGVLLLVFAKYFHLPFLRGVQTETTRTGLGGYWVSWLLTFCCDQHCIMETSHVKTKHYREVDYISVLFLGWYLFPTYPHIEMGHTKYLHISSCTLLVKHGFIHYVTSSDWYYDLQLNMAKDSETVLEGFQEGPLKFPPTYKFDVGTNTYDTSGKKRKPAWTDRILWRLRATAPAGAGKRGSISGLTSGAKVTQHNYRSHMEFTVSDHKPVSSIFTLQFPYKVDLPLVTIIVEDEWNSVADATVIFKLAPNYSRSSWDWIGLFKVGFKHYKDYVGYVWAKQEESDFLRQEHQVTFTEEELPKGSGDFILGYYSNNMSSIVGVTEPFQILLPTSGDDTSSSDSSDVTSEDDSTVVMKMRSRSPSPRKSKHRGHRSGSRSRSRSGSPHQVKMKEVDVTKAPPSSTTAETECKSIRGPTEGSSSQLFGPEEQEKNSQDPGV</sequence>
<dbReference type="Pfam" id="PF17751">
    <property type="entry name" value="SKICH"/>
    <property type="match status" value="1"/>
</dbReference>
<dbReference type="InterPro" id="IPR041611">
    <property type="entry name" value="SKICH"/>
</dbReference>
<dbReference type="Proteomes" id="UP000265100">
    <property type="component" value="Chromosome 12"/>
</dbReference>
<dbReference type="GO" id="GO:0005737">
    <property type="term" value="C:cytoplasm"/>
    <property type="evidence" value="ECO:0007669"/>
    <property type="project" value="TreeGrafter"/>
</dbReference>
<feature type="region of interest" description="Disordered" evidence="2">
    <location>
        <begin position="1"/>
        <end position="140"/>
    </location>
</feature>
<proteinExistence type="inferred from homology"/>
<evidence type="ECO:0000259" key="3">
    <source>
        <dbReference type="SMART" id="SM00128"/>
    </source>
</evidence>
<name>A0AAX7THN1_ASTCA</name>